<dbReference type="SMART" id="SM00382">
    <property type="entry name" value="AAA"/>
    <property type="match status" value="1"/>
</dbReference>
<keyword evidence="2" id="KW-0547">Nucleotide-binding</keyword>
<protein>
    <recommendedName>
        <fullName evidence="4">Bacterial type II secretion system protein E domain-containing protein</fullName>
    </recommendedName>
</protein>
<dbReference type="PROSITE" id="PS00662">
    <property type="entry name" value="T2SP_E"/>
    <property type="match status" value="1"/>
</dbReference>
<dbReference type="PANTHER" id="PTHR30258:SF1">
    <property type="entry name" value="PROTEIN TRANSPORT PROTEIN HOFB HOMOLOG"/>
    <property type="match status" value="1"/>
</dbReference>
<dbReference type="GO" id="GO:0005524">
    <property type="term" value="F:ATP binding"/>
    <property type="evidence" value="ECO:0007669"/>
    <property type="project" value="UniProtKB-KW"/>
</dbReference>
<dbReference type="GO" id="GO:0016887">
    <property type="term" value="F:ATP hydrolysis activity"/>
    <property type="evidence" value="ECO:0007669"/>
    <property type="project" value="TreeGrafter"/>
</dbReference>
<dbReference type="InterPro" id="IPR003593">
    <property type="entry name" value="AAA+_ATPase"/>
</dbReference>
<evidence type="ECO:0000313" key="6">
    <source>
        <dbReference type="Proteomes" id="UP000233517"/>
    </source>
</evidence>
<evidence type="ECO:0000313" key="5">
    <source>
        <dbReference type="EMBL" id="PKM91789.1"/>
    </source>
</evidence>
<dbReference type="EMBL" id="PHAI01000001">
    <property type="protein sequence ID" value="PKM91789.1"/>
    <property type="molecule type" value="Genomic_DNA"/>
</dbReference>
<organism evidence="5 6">
    <name type="scientific">Candidatus Falkowbacteria bacterium HGW-Falkowbacteria-1</name>
    <dbReference type="NCBI Taxonomy" id="2013768"/>
    <lineage>
        <taxon>Bacteria</taxon>
        <taxon>Candidatus Falkowiibacteriota</taxon>
    </lineage>
</organism>
<evidence type="ECO:0000256" key="3">
    <source>
        <dbReference type="ARBA" id="ARBA00022840"/>
    </source>
</evidence>
<reference evidence="5 6" key="1">
    <citation type="journal article" date="2017" name="ISME J.">
        <title>Potential for microbial H2 and metal transformations associated with novel bacteria and archaea in deep terrestrial subsurface sediments.</title>
        <authorList>
            <person name="Hernsdorf A.W."/>
            <person name="Amano Y."/>
            <person name="Miyakawa K."/>
            <person name="Ise K."/>
            <person name="Suzuki Y."/>
            <person name="Anantharaman K."/>
            <person name="Probst A."/>
            <person name="Burstein D."/>
            <person name="Thomas B.C."/>
            <person name="Banfield J.F."/>
        </authorList>
    </citation>
    <scope>NUCLEOTIDE SEQUENCE [LARGE SCALE GENOMIC DNA]</scope>
    <source>
        <strain evidence="5">HGW-Falkowbacteria-1</strain>
    </source>
</reference>
<dbReference type="Gene3D" id="3.30.450.90">
    <property type="match status" value="1"/>
</dbReference>
<dbReference type="SUPFAM" id="SSF160246">
    <property type="entry name" value="EspE N-terminal domain-like"/>
    <property type="match status" value="1"/>
</dbReference>
<dbReference type="GO" id="GO:0005886">
    <property type="term" value="C:plasma membrane"/>
    <property type="evidence" value="ECO:0007669"/>
    <property type="project" value="TreeGrafter"/>
</dbReference>
<dbReference type="InterPro" id="IPR027417">
    <property type="entry name" value="P-loop_NTPase"/>
</dbReference>
<comment type="caution">
    <text evidence="5">The sequence shown here is derived from an EMBL/GenBank/DDBJ whole genome shotgun (WGS) entry which is preliminary data.</text>
</comment>
<accession>A0A2N2EAS6</accession>
<dbReference type="PANTHER" id="PTHR30258">
    <property type="entry name" value="TYPE II SECRETION SYSTEM PROTEIN GSPE-RELATED"/>
    <property type="match status" value="1"/>
</dbReference>
<proteinExistence type="inferred from homology"/>
<dbReference type="InterPro" id="IPR007831">
    <property type="entry name" value="T2SS_GspE_N"/>
</dbReference>
<dbReference type="InterPro" id="IPR001482">
    <property type="entry name" value="T2SS/T4SS_dom"/>
</dbReference>
<dbReference type="Proteomes" id="UP000233517">
    <property type="component" value="Unassembled WGS sequence"/>
</dbReference>
<dbReference type="Pfam" id="PF05157">
    <property type="entry name" value="MshEN"/>
    <property type="match status" value="1"/>
</dbReference>
<comment type="similarity">
    <text evidence="1">Belongs to the GSP E family.</text>
</comment>
<dbReference type="InterPro" id="IPR037257">
    <property type="entry name" value="T2SS_E_N_sf"/>
</dbReference>
<evidence type="ECO:0000256" key="2">
    <source>
        <dbReference type="ARBA" id="ARBA00022741"/>
    </source>
</evidence>
<keyword evidence="3" id="KW-0067">ATP-binding</keyword>
<gene>
    <name evidence="5" type="ORF">CVU82_01105</name>
</gene>
<dbReference type="AlphaFoldDB" id="A0A2N2EAS6"/>
<dbReference type="Gene3D" id="3.40.50.300">
    <property type="entry name" value="P-loop containing nucleotide triphosphate hydrolases"/>
    <property type="match status" value="1"/>
</dbReference>
<evidence type="ECO:0000256" key="1">
    <source>
        <dbReference type="ARBA" id="ARBA00006611"/>
    </source>
</evidence>
<evidence type="ECO:0000259" key="4">
    <source>
        <dbReference type="PROSITE" id="PS00662"/>
    </source>
</evidence>
<name>A0A2N2EAS6_9BACT</name>
<sequence length="591" mass="66969">MFNNDKFLSLLKLKKVIPADKASELDILIKKDKNFNLEDFLIKQKVINSEKITEIKAEVYNLPYKNLVGEDIPENILEIINEELAENYLAICFSVLEKKMSIALVEPNLKAMEALNFLANEKKLRADYYLISKNSFNSAFKQYKKMEEEISSALEIKSKSEGGEDLIQIKKEEDREDLNVDDANSAPVAKIVSVIIKNAIDSRASDIHVEPYEKESRVRYRIDGILKNALFLPRNIHNSVVARIKVMAKMKLDETRVPQDGRIVLVMDNREIDFRISTLPVGNGQEKVVMRILDTAKGIIGLDELGFNTYLLEVFKRNMKKTNGILLVTGPTGSGKTTTLYSILNILNQEGVNISTLEDPIEYQLKGINQSQIRPKIGYSFATGLRSLVRQDPDVIMVGEIRDEETVELSIHAGLTGHLVLSTIHTNDSLGTIFRLIDMKAEPVLLCSILRMVVAQRLTRRLCDNCKKEADPAYKEKFMKDALKVIEGLDIERLRLELPSIKSFEDINNLKIYQPVGCSKCQNSGYLNRISIGEAIEIDDNLKDLIMNKLSSLNVENVRKSQKFISLKQDGFLKVLKGVTNIEEVLRVIEM</sequence>
<dbReference type="CDD" id="cd01129">
    <property type="entry name" value="PulE-GspE-like"/>
    <property type="match status" value="1"/>
</dbReference>
<dbReference type="Pfam" id="PF00437">
    <property type="entry name" value="T2SSE"/>
    <property type="match status" value="1"/>
</dbReference>
<feature type="domain" description="Bacterial type II secretion system protein E" evidence="4">
    <location>
        <begin position="389"/>
        <end position="403"/>
    </location>
</feature>
<dbReference type="SUPFAM" id="SSF52540">
    <property type="entry name" value="P-loop containing nucleoside triphosphate hydrolases"/>
    <property type="match status" value="1"/>
</dbReference>